<dbReference type="InterPro" id="IPR045055">
    <property type="entry name" value="DNA2/NAM7-like"/>
</dbReference>
<reference evidence="3 4" key="1">
    <citation type="journal article" date="2017" name="Mol. Biol. Evol.">
        <title>The 4-celled Tetrabaena socialis nuclear genome reveals the essential components for genetic control of cell number at the origin of multicellularity in the volvocine lineage.</title>
        <authorList>
            <person name="Featherston J."/>
            <person name="Arakaki Y."/>
            <person name="Hanschen E.R."/>
            <person name="Ferris P.J."/>
            <person name="Michod R.E."/>
            <person name="Olson B.J.S.C."/>
            <person name="Nozaki H."/>
            <person name="Durand P.M."/>
        </authorList>
    </citation>
    <scope>NUCLEOTIDE SEQUENCE [LARGE SCALE GENOMIC DNA]</scope>
    <source>
        <strain evidence="3 4">NIES-571</strain>
    </source>
</reference>
<dbReference type="EMBL" id="PGGS01001523">
    <property type="protein sequence ID" value="PNH00301.1"/>
    <property type="molecule type" value="Genomic_DNA"/>
</dbReference>
<dbReference type="Pfam" id="PF13086">
    <property type="entry name" value="AAA_11"/>
    <property type="match status" value="1"/>
</dbReference>
<feature type="region of interest" description="Disordered" evidence="1">
    <location>
        <begin position="117"/>
        <end position="144"/>
    </location>
</feature>
<protein>
    <recommendedName>
        <fullName evidence="2">DNA2/NAM7 helicase helicase domain-containing protein</fullName>
    </recommendedName>
</protein>
<keyword evidence="4" id="KW-1185">Reference proteome</keyword>
<dbReference type="PANTHER" id="PTHR10887">
    <property type="entry name" value="DNA2/NAM7 HELICASE FAMILY"/>
    <property type="match status" value="1"/>
</dbReference>
<dbReference type="AlphaFoldDB" id="A0A2J7ZJ53"/>
<dbReference type="InterPro" id="IPR027417">
    <property type="entry name" value="P-loop_NTPase"/>
</dbReference>
<comment type="caution">
    <text evidence="3">The sequence shown here is derived from an EMBL/GenBank/DDBJ whole genome shotgun (WGS) entry which is preliminary data.</text>
</comment>
<dbReference type="SUPFAM" id="SSF52540">
    <property type="entry name" value="P-loop containing nucleoside triphosphate hydrolases"/>
    <property type="match status" value="1"/>
</dbReference>
<dbReference type="GO" id="GO:0004386">
    <property type="term" value="F:helicase activity"/>
    <property type="evidence" value="ECO:0007669"/>
    <property type="project" value="InterPro"/>
</dbReference>
<dbReference type="InterPro" id="IPR041677">
    <property type="entry name" value="DNA2/NAM7_AAA_11"/>
</dbReference>
<evidence type="ECO:0000313" key="4">
    <source>
        <dbReference type="Proteomes" id="UP000236333"/>
    </source>
</evidence>
<dbReference type="OrthoDB" id="2285229at2759"/>
<evidence type="ECO:0000313" key="3">
    <source>
        <dbReference type="EMBL" id="PNH00301.1"/>
    </source>
</evidence>
<proteinExistence type="predicted"/>
<sequence length="367" mass="39036">MEDYVLQWAIEDILKEHDIHKLKDISYDKHFFQGAASWARTFLPFMLEETRTGLRAQLNNLPRLDWLLLEGPPNLFEEYRHQENSAYCDEDIGASGIYEKEAPVRCTAYFRLQGRGRHGGAHGGSGSSAPASVGGAGNGTTRPPAIKQTDIVLLTNSAKESSAETLGDVYMLGFVKGRWDTDGSRNRGGCSDTWHAVCLGNFATRIRAFKAARDVLIDAETPVPLLTQFPSCATTRVASAGSRQRPGNVPAAAAAVLQAVQSYCENVRNLNPSQVKPIEAAAATYIRVTRATRSFDAPNESSDASGACGAASARGAEVLMVQGPPGTGKTSTIAAMLSVLSGLQGPPGGVVLACAPTNAAVGELTQR</sequence>
<gene>
    <name evidence="3" type="ORF">TSOC_013885</name>
</gene>
<feature type="domain" description="DNA2/NAM7 helicase helicase" evidence="2">
    <location>
        <begin position="315"/>
        <end position="367"/>
    </location>
</feature>
<evidence type="ECO:0000256" key="1">
    <source>
        <dbReference type="SAM" id="MobiDB-lite"/>
    </source>
</evidence>
<dbReference type="Proteomes" id="UP000236333">
    <property type="component" value="Unassembled WGS sequence"/>
</dbReference>
<evidence type="ECO:0000259" key="2">
    <source>
        <dbReference type="Pfam" id="PF13086"/>
    </source>
</evidence>
<dbReference type="Gene3D" id="3.40.50.300">
    <property type="entry name" value="P-loop containing nucleotide triphosphate hydrolases"/>
    <property type="match status" value="1"/>
</dbReference>
<dbReference type="PANTHER" id="PTHR10887:SF495">
    <property type="entry name" value="HELICASE SENATAXIN ISOFORM X1-RELATED"/>
    <property type="match status" value="1"/>
</dbReference>
<organism evidence="3 4">
    <name type="scientific">Tetrabaena socialis</name>
    <dbReference type="NCBI Taxonomy" id="47790"/>
    <lineage>
        <taxon>Eukaryota</taxon>
        <taxon>Viridiplantae</taxon>
        <taxon>Chlorophyta</taxon>
        <taxon>core chlorophytes</taxon>
        <taxon>Chlorophyceae</taxon>
        <taxon>CS clade</taxon>
        <taxon>Chlamydomonadales</taxon>
        <taxon>Tetrabaenaceae</taxon>
        <taxon>Tetrabaena</taxon>
    </lineage>
</organism>
<accession>A0A2J7ZJ53</accession>
<name>A0A2J7ZJ53_9CHLO</name>